<dbReference type="Proteomes" id="UP000551501">
    <property type="component" value="Unassembled WGS sequence"/>
</dbReference>
<comment type="caution">
    <text evidence="2">The sequence shown here is derived from an EMBL/GenBank/DDBJ whole genome shotgun (WGS) entry which is preliminary data.</text>
</comment>
<dbReference type="GO" id="GO:0003677">
    <property type="term" value="F:DNA binding"/>
    <property type="evidence" value="ECO:0007669"/>
    <property type="project" value="InterPro"/>
</dbReference>
<gene>
    <name evidence="2" type="ORF">BKA16_003806</name>
</gene>
<dbReference type="Pfam" id="PF12728">
    <property type="entry name" value="HTH_17"/>
    <property type="match status" value="1"/>
</dbReference>
<proteinExistence type="predicted"/>
<accession>A0A840F3N4</accession>
<dbReference type="InterPro" id="IPR010093">
    <property type="entry name" value="SinI_DNA-bd"/>
</dbReference>
<dbReference type="NCBIfam" id="TIGR01764">
    <property type="entry name" value="excise"/>
    <property type="match status" value="1"/>
</dbReference>
<feature type="domain" description="Helix-turn-helix" evidence="1">
    <location>
        <begin position="26"/>
        <end position="74"/>
    </location>
</feature>
<organism evidence="2 3">
    <name type="scientific">Gordonia humi</name>
    <dbReference type="NCBI Taxonomy" id="686429"/>
    <lineage>
        <taxon>Bacteria</taxon>
        <taxon>Bacillati</taxon>
        <taxon>Actinomycetota</taxon>
        <taxon>Actinomycetes</taxon>
        <taxon>Mycobacteriales</taxon>
        <taxon>Gordoniaceae</taxon>
        <taxon>Gordonia</taxon>
    </lineage>
</organism>
<dbReference type="AlphaFoldDB" id="A0A840F3N4"/>
<dbReference type="InterPro" id="IPR041657">
    <property type="entry name" value="HTH_17"/>
</dbReference>
<dbReference type="EMBL" id="JACIFP010000001">
    <property type="protein sequence ID" value="MBB4137254.1"/>
    <property type="molecule type" value="Genomic_DNA"/>
</dbReference>
<evidence type="ECO:0000259" key="1">
    <source>
        <dbReference type="Pfam" id="PF12728"/>
    </source>
</evidence>
<protein>
    <submittedName>
        <fullName evidence="2">Excisionase family DNA binding protein</fullName>
    </submittedName>
</protein>
<keyword evidence="3" id="KW-1185">Reference proteome</keyword>
<name>A0A840F3N4_9ACTN</name>
<evidence type="ECO:0000313" key="3">
    <source>
        <dbReference type="Proteomes" id="UP000551501"/>
    </source>
</evidence>
<evidence type="ECO:0000313" key="2">
    <source>
        <dbReference type="EMBL" id="MBB4137254.1"/>
    </source>
</evidence>
<reference evidence="2 3" key="1">
    <citation type="submission" date="2020-08" db="EMBL/GenBank/DDBJ databases">
        <title>Sequencing the genomes of 1000 actinobacteria strains.</title>
        <authorList>
            <person name="Klenk H.-P."/>
        </authorList>
    </citation>
    <scope>NUCLEOTIDE SEQUENCE [LARGE SCALE GENOMIC DNA]</scope>
    <source>
        <strain evidence="2 3">DSM 45298</strain>
    </source>
</reference>
<sequence>MSHDYRFGGICTQCSQAAGHDEGDEVLTVPAVAEWMHVSEKTVYRLVRSHQLEAFKVGTAVRIRRSAVIEYMDTARMGGAA</sequence>
<dbReference type="RefSeq" id="WP_382425514.1">
    <property type="nucleotide sequence ID" value="NZ_BAABHL010000126.1"/>
</dbReference>